<protein>
    <submittedName>
        <fullName evidence="1">HD domain-containing protein</fullName>
    </submittedName>
</protein>
<dbReference type="Gene3D" id="1.10.3210.10">
    <property type="entry name" value="Hypothetical protein af1432"/>
    <property type="match status" value="1"/>
</dbReference>
<dbReference type="Proteomes" id="UP000434475">
    <property type="component" value="Unassembled WGS sequence"/>
</dbReference>
<sequence length="148" mass="16658">MIYTPATRLALQIAEEAHRGQTDSAGFPYILHPILVAEQQKIEAAVVAALLHDVCEDCGITLKELLDRGVPKEAVEAVRLLTHRKGVPYLDYIRAMRSNKIAVAVKLADLDMNLEPARLEMCPKERKERLKKKSDIYRQALRILVSSL</sequence>
<dbReference type="AlphaFoldDB" id="A0A6I2RAR3"/>
<evidence type="ECO:0000313" key="2">
    <source>
        <dbReference type="Proteomes" id="UP000434475"/>
    </source>
</evidence>
<accession>A0A6I2RAR3</accession>
<dbReference type="RefSeq" id="WP_108981713.1">
    <property type="nucleotide sequence ID" value="NZ_JAQLWY010000015.1"/>
</dbReference>
<name>A0A6I2RAR3_FLAPL</name>
<evidence type="ECO:0000313" key="1">
    <source>
        <dbReference type="EMBL" id="MSB22901.1"/>
    </source>
</evidence>
<dbReference type="Pfam" id="PF13328">
    <property type="entry name" value="HD_4"/>
    <property type="match status" value="1"/>
</dbReference>
<proteinExistence type="predicted"/>
<dbReference type="SUPFAM" id="SSF109604">
    <property type="entry name" value="HD-domain/PDEase-like"/>
    <property type="match status" value="1"/>
</dbReference>
<reference evidence="1 2" key="1">
    <citation type="journal article" date="2019" name="Nat. Med.">
        <title>A library of human gut bacterial isolates paired with longitudinal multiomics data enables mechanistic microbiome research.</title>
        <authorList>
            <person name="Poyet M."/>
            <person name="Groussin M."/>
            <person name="Gibbons S.M."/>
            <person name="Avila-Pacheco J."/>
            <person name="Jiang X."/>
            <person name="Kearney S.M."/>
            <person name="Perrotta A.R."/>
            <person name="Berdy B."/>
            <person name="Zhao S."/>
            <person name="Lieberman T.D."/>
            <person name="Swanson P.K."/>
            <person name="Smith M."/>
            <person name="Roesemann S."/>
            <person name="Alexander J.E."/>
            <person name="Rich S.A."/>
            <person name="Livny J."/>
            <person name="Vlamakis H."/>
            <person name="Clish C."/>
            <person name="Bullock K."/>
            <person name="Deik A."/>
            <person name="Scott J."/>
            <person name="Pierce K.A."/>
            <person name="Xavier R.J."/>
            <person name="Alm E.J."/>
        </authorList>
    </citation>
    <scope>NUCLEOTIDE SEQUENCE [LARGE SCALE GENOMIC DNA]</scope>
    <source>
        <strain evidence="1 2">BIOML-A2</strain>
    </source>
</reference>
<gene>
    <name evidence="1" type="ORF">GKE97_25945</name>
</gene>
<organism evidence="1 2">
    <name type="scientific">Flavonifractor plautii</name>
    <name type="common">Fusobacterium plautii</name>
    <dbReference type="NCBI Taxonomy" id="292800"/>
    <lineage>
        <taxon>Bacteria</taxon>
        <taxon>Bacillati</taxon>
        <taxon>Bacillota</taxon>
        <taxon>Clostridia</taxon>
        <taxon>Eubacteriales</taxon>
        <taxon>Oscillospiraceae</taxon>
        <taxon>Flavonifractor</taxon>
    </lineage>
</organism>
<comment type="caution">
    <text evidence="1">The sequence shown here is derived from an EMBL/GenBank/DDBJ whole genome shotgun (WGS) entry which is preliminary data.</text>
</comment>
<dbReference type="EMBL" id="WKPR01000057">
    <property type="protein sequence ID" value="MSB22901.1"/>
    <property type="molecule type" value="Genomic_DNA"/>
</dbReference>